<keyword evidence="2" id="KW-1185">Reference proteome</keyword>
<reference evidence="2" key="1">
    <citation type="submission" date="2017-12" db="EMBL/GenBank/DDBJ databases">
        <authorList>
            <person name="Page C.L."/>
            <person name="McFadden E.F."/>
            <person name="Syed A.X."/>
            <person name="Lafty E.M."/>
            <person name="Hyatt D.A."/>
            <person name="Farronato D.M."/>
            <person name="Dong S.Z."/>
            <person name="Apostolopoulos E.L."/>
            <person name="Broussard G.W."/>
        </authorList>
    </citation>
    <scope>NUCLEOTIDE SEQUENCE [LARGE SCALE GENOMIC DNA]</scope>
</reference>
<protein>
    <submittedName>
        <fullName evidence="1">Uncharacterized protein</fullName>
    </submittedName>
</protein>
<organism evidence="1 2">
    <name type="scientific">Vibrio phage Thalassa</name>
    <dbReference type="NCBI Taxonomy" id="2570301"/>
    <lineage>
        <taxon>Viruses</taxon>
        <taxon>Duplodnaviria</taxon>
        <taxon>Heunggongvirae</taxon>
        <taxon>Uroviricota</taxon>
        <taxon>Caudoviricetes</taxon>
        <taxon>Demerecviridae</taxon>
        <taxon>Ermolyevavirinae</taxon>
        <taxon>Thalassavirus</taxon>
        <taxon>Thalassavirus thalassa</taxon>
    </lineage>
</organism>
<dbReference type="EMBL" id="MG649967">
    <property type="protein sequence ID" value="AUG85387.1"/>
    <property type="molecule type" value="Genomic_DNA"/>
</dbReference>
<dbReference type="Proteomes" id="UP000240962">
    <property type="component" value="Segment"/>
</dbReference>
<name>A0A2H5BHB5_9CAUD</name>
<evidence type="ECO:0000313" key="2">
    <source>
        <dbReference type="Proteomes" id="UP000240962"/>
    </source>
</evidence>
<proteinExistence type="predicted"/>
<evidence type="ECO:0000313" key="1">
    <source>
        <dbReference type="EMBL" id="AUG85387.1"/>
    </source>
</evidence>
<gene>
    <name evidence="1" type="ORF">THALASSA_208</name>
</gene>
<sequence>MKSKFWLTIASILASFTAQAAVELEANEHWLVKIRNTMYDVQVVEVHGNTVRIQYEDGMIGMANKEDIKWLTKLSSDFI</sequence>
<accession>A0A2H5BHB5</accession>